<accession>A0ABQ1GHD8</accession>
<dbReference type="InterPro" id="IPR041498">
    <property type="entry name" value="Big_6"/>
</dbReference>
<dbReference type="Gene3D" id="2.60.40.1220">
    <property type="match status" value="4"/>
</dbReference>
<proteinExistence type="predicted"/>
<evidence type="ECO:0000259" key="2">
    <source>
        <dbReference type="Pfam" id="PF17936"/>
    </source>
</evidence>
<comment type="caution">
    <text evidence="3">The sequence shown here is derived from an EMBL/GenBank/DDBJ whole genome shotgun (WGS) entry which is preliminary data.</text>
</comment>
<dbReference type="Gene3D" id="2.60.40.10">
    <property type="entry name" value="Immunoglobulins"/>
    <property type="match status" value="1"/>
</dbReference>
<keyword evidence="1" id="KW-0732">Signal</keyword>
<name>A0ABQ1GHD8_9BACL</name>
<dbReference type="Pfam" id="PF17936">
    <property type="entry name" value="Big_6"/>
    <property type="match status" value="1"/>
</dbReference>
<dbReference type="Proteomes" id="UP000609323">
    <property type="component" value="Unassembled WGS sequence"/>
</dbReference>
<protein>
    <recommendedName>
        <fullName evidence="2">Bacterial Ig domain-containing protein</fullName>
    </recommendedName>
</protein>
<evidence type="ECO:0000313" key="3">
    <source>
        <dbReference type="EMBL" id="GGA43834.1"/>
    </source>
</evidence>
<gene>
    <name evidence="3" type="ORF">GCM10010917_31420</name>
</gene>
<dbReference type="EMBL" id="BMHF01000011">
    <property type="protein sequence ID" value="GGA43834.1"/>
    <property type="molecule type" value="Genomic_DNA"/>
</dbReference>
<feature type="domain" description="Bacterial Ig" evidence="2">
    <location>
        <begin position="683"/>
        <end position="765"/>
    </location>
</feature>
<organism evidence="3 4">
    <name type="scientific">Paenibacillus physcomitrellae</name>
    <dbReference type="NCBI Taxonomy" id="1619311"/>
    <lineage>
        <taxon>Bacteria</taxon>
        <taxon>Bacillati</taxon>
        <taxon>Bacillota</taxon>
        <taxon>Bacilli</taxon>
        <taxon>Bacillales</taxon>
        <taxon>Paenibacillaceae</taxon>
        <taxon>Paenibacillus</taxon>
    </lineage>
</organism>
<sequence>MLDNQTVRLTVVDHLTNQTANKLTVKNVKAGDKVISVTDFAFTPVDNTLPTVTEVKSLGTKAIKVTFSEPVEKATSGNFQVDGKSFYGSATQESREIILTPYDSATLSVGEHTLTVAGVEDYFGLKALSSDSKFTVVEDKTAPTVTNVEATLEKVTVTFSEEVDPATVTKTNVYWKSGDTKMTAVGMKKIAADKYEFDFTGKALPGYETTLFVEGVKDYSGNVITETQVKVTATVDQTRPEVASVKVDSLIPTKVTVKFTKAVSAADVKYYTITDADGKSVGIRTVTAAPGDTTGQVFEITTYTALTNTNTIKISGVRDLTTLQNTMLDFTTTISLDDKTAPEYSSTSASTSRNIVIAFNEAMDPATLANPANYLITVNGTARQLPEGTELTPVQSGKAVLVKLPQYYGTTELTIPTTFGGAGSVTAIQVMGVKDVAGNTLKDYFKLITLVAAPAGLSVYDTDIHPTANAAYTANGEVKVRFNQPIGKAVADDFTINGANIDSVDTDGTDVVTLHVSGTALNSTTPNFTLAIAANNGIETVTGNEATNALTTITVADAVKPEIKLASGAYLPTVAASNKIIVPFSETLDTANDANYKYDLVVTKLSDGSVVPVTAYNTQVGDATGAAHTAPNNAVIITLINPTASAEYSVAIKDGADFIQDLNNNVAAKSSTFYTGLNGISPAPAAPTVNAVADNETTVTGTAEAGSTVTVKDAGGTTLGSTTANAATGAFSVTITAQTAGSVLSVTATNAAGNVSSVATVTVSDNTAPTAPTLTAQNVKGGDVVTIPAAGTGNTAWLAPAGTTTFVEGPTMTKAANDAVTTIAAPTNEGTYYLYLVDAAGNASTASTGTVVVDNTAPSVATKLSAPGALTTSESLVFSEALDSASRSAVKTAVDAAYVAAPGTGTATVSSAWDTDNKTLNVTITVTGDGVVNSSAIAPIAVTDLAGNTSAALAVQN</sequence>
<evidence type="ECO:0000256" key="1">
    <source>
        <dbReference type="ARBA" id="ARBA00022729"/>
    </source>
</evidence>
<keyword evidence="4" id="KW-1185">Reference proteome</keyword>
<dbReference type="RefSeq" id="WP_094094452.1">
    <property type="nucleotide sequence ID" value="NZ_BMHF01000011.1"/>
</dbReference>
<evidence type="ECO:0000313" key="4">
    <source>
        <dbReference type="Proteomes" id="UP000609323"/>
    </source>
</evidence>
<dbReference type="InterPro" id="IPR014755">
    <property type="entry name" value="Cu-Rt/internalin_Ig-like"/>
</dbReference>
<dbReference type="InterPro" id="IPR013783">
    <property type="entry name" value="Ig-like_fold"/>
</dbReference>
<reference evidence="4" key="1">
    <citation type="journal article" date="2019" name="Int. J. Syst. Evol. Microbiol.">
        <title>The Global Catalogue of Microorganisms (GCM) 10K type strain sequencing project: providing services to taxonomists for standard genome sequencing and annotation.</title>
        <authorList>
            <consortium name="The Broad Institute Genomics Platform"/>
            <consortium name="The Broad Institute Genome Sequencing Center for Infectious Disease"/>
            <person name="Wu L."/>
            <person name="Ma J."/>
        </authorList>
    </citation>
    <scope>NUCLEOTIDE SEQUENCE [LARGE SCALE GENOMIC DNA]</scope>
    <source>
        <strain evidence="4">CGMCC 1.15044</strain>
    </source>
</reference>